<comment type="caution">
    <text evidence="1">The sequence shown here is derived from an EMBL/GenBank/DDBJ whole genome shotgun (WGS) entry which is preliminary data.</text>
</comment>
<gene>
    <name evidence="1" type="ORF">FGO68_gene9376</name>
</gene>
<proteinExistence type="predicted"/>
<dbReference type="AlphaFoldDB" id="A0A8J8NWT5"/>
<protein>
    <submittedName>
        <fullName evidence="1">Uncharacterized protein</fullName>
    </submittedName>
</protein>
<evidence type="ECO:0000313" key="1">
    <source>
        <dbReference type="EMBL" id="TNV82618.1"/>
    </source>
</evidence>
<accession>A0A8J8NWT5</accession>
<sequence length="195" mass="23117">MLTYFSQSPDSLYISEFQFQELNRLQINKNLDVLIKLGKDTIDINLRKMSSIICGYVSITIFGNLQQFHEYGGQIFAKLKDLFDRSFDVRYFVDLLNIRQPNFLFKNRVSLDQCFTIKIKQLSLLGSDQIFLSIDVLQRVKALNIYQLDNRSLNLVFEKLDIHYPHTEFEFYNINTKYSVVEQIYSQIPDYFDTQ</sequence>
<dbReference type="EMBL" id="RRYP01004745">
    <property type="protein sequence ID" value="TNV82618.1"/>
    <property type="molecule type" value="Genomic_DNA"/>
</dbReference>
<reference evidence="1" key="1">
    <citation type="submission" date="2019-06" db="EMBL/GenBank/DDBJ databases">
        <authorList>
            <person name="Zheng W."/>
        </authorList>
    </citation>
    <scope>NUCLEOTIDE SEQUENCE</scope>
    <source>
        <strain evidence="1">QDHG01</strain>
    </source>
</reference>
<evidence type="ECO:0000313" key="2">
    <source>
        <dbReference type="Proteomes" id="UP000785679"/>
    </source>
</evidence>
<name>A0A8J8NWT5_HALGN</name>
<organism evidence="1 2">
    <name type="scientific">Halteria grandinella</name>
    <dbReference type="NCBI Taxonomy" id="5974"/>
    <lineage>
        <taxon>Eukaryota</taxon>
        <taxon>Sar</taxon>
        <taxon>Alveolata</taxon>
        <taxon>Ciliophora</taxon>
        <taxon>Intramacronucleata</taxon>
        <taxon>Spirotrichea</taxon>
        <taxon>Stichotrichia</taxon>
        <taxon>Sporadotrichida</taxon>
        <taxon>Halteriidae</taxon>
        <taxon>Halteria</taxon>
    </lineage>
</organism>
<keyword evidence="2" id="KW-1185">Reference proteome</keyword>
<dbReference type="Proteomes" id="UP000785679">
    <property type="component" value="Unassembled WGS sequence"/>
</dbReference>